<keyword evidence="8" id="KW-1185">Reference proteome</keyword>
<dbReference type="PROSITE" id="PS50011">
    <property type="entry name" value="PROTEIN_KINASE_DOM"/>
    <property type="match status" value="1"/>
</dbReference>
<feature type="compositionally biased region" description="Polar residues" evidence="5">
    <location>
        <begin position="306"/>
        <end position="319"/>
    </location>
</feature>
<comment type="caution">
    <text evidence="7">The sequence shown here is derived from an EMBL/GenBank/DDBJ whole genome shotgun (WGS) entry which is preliminary data.</text>
</comment>
<protein>
    <recommendedName>
        <fullName evidence="6">Protein kinase domain-containing protein</fullName>
    </recommendedName>
</protein>
<dbReference type="InterPro" id="IPR008271">
    <property type="entry name" value="Ser/Thr_kinase_AS"/>
</dbReference>
<sequence>MIDPYPDLPHRIKNYVLNSVIGKGGFAIVYKAVNVFYNVEFAVKVICPPKDGSERILRSFESEVSALIKIDHPNVIRLYDFFQEDGNLFLVLEYCNGGSLESKIANGEVISEQNKIKICSEIISAMKYCYDQSIAHRDIKTANVLFDANGRVKVADFGLCELIGHDESFNQFNGSLCYASPEILKMVAFNPFKSDVWSLGVLIYRLFTYTSPFTGKTRDELKSRIKEGYYTDRTQGAISKIIKKMLVVDPEMRISIDQLSKSEVFTYDSQKLAKGNCNTTSSSRMIKLTPNLVQLASSRRRSSLSKTLTNYQSKTNPSFANKPRCMNLLSHPTFTTSSPNVNDKQ</sequence>
<keyword evidence="4" id="KW-0808">Transferase</keyword>
<comment type="similarity">
    <text evidence="4">Belongs to the protein kinase superfamily.</text>
</comment>
<evidence type="ECO:0000313" key="8">
    <source>
        <dbReference type="Proteomes" id="UP001470230"/>
    </source>
</evidence>
<dbReference type="PANTHER" id="PTHR24362">
    <property type="entry name" value="SERINE/THREONINE-PROTEIN KINASE NEK"/>
    <property type="match status" value="1"/>
</dbReference>
<dbReference type="Gene3D" id="1.10.510.10">
    <property type="entry name" value="Transferase(Phosphotransferase) domain 1"/>
    <property type="match status" value="1"/>
</dbReference>
<evidence type="ECO:0000256" key="4">
    <source>
        <dbReference type="RuleBase" id="RU000304"/>
    </source>
</evidence>
<dbReference type="InterPro" id="IPR017441">
    <property type="entry name" value="Protein_kinase_ATP_BS"/>
</dbReference>
<dbReference type="SMART" id="SM00220">
    <property type="entry name" value="S_TKc"/>
    <property type="match status" value="1"/>
</dbReference>
<dbReference type="InterPro" id="IPR000719">
    <property type="entry name" value="Prot_kinase_dom"/>
</dbReference>
<evidence type="ECO:0000256" key="2">
    <source>
        <dbReference type="ARBA" id="ARBA00022840"/>
    </source>
</evidence>
<evidence type="ECO:0000256" key="1">
    <source>
        <dbReference type="ARBA" id="ARBA00022741"/>
    </source>
</evidence>
<evidence type="ECO:0000259" key="6">
    <source>
        <dbReference type="PROSITE" id="PS50011"/>
    </source>
</evidence>
<evidence type="ECO:0000313" key="7">
    <source>
        <dbReference type="EMBL" id="KAK8889288.1"/>
    </source>
</evidence>
<accession>A0ABR2KEF5</accession>
<reference evidence="7 8" key="1">
    <citation type="submission" date="2024-04" db="EMBL/GenBank/DDBJ databases">
        <title>Tritrichomonas musculus Genome.</title>
        <authorList>
            <person name="Alves-Ferreira E."/>
            <person name="Grigg M."/>
            <person name="Lorenzi H."/>
            <person name="Galac M."/>
        </authorList>
    </citation>
    <scope>NUCLEOTIDE SEQUENCE [LARGE SCALE GENOMIC DNA]</scope>
    <source>
        <strain evidence="7 8">EAF2021</strain>
    </source>
</reference>
<dbReference type="EMBL" id="JAPFFF010000005">
    <property type="protein sequence ID" value="KAK8889288.1"/>
    <property type="molecule type" value="Genomic_DNA"/>
</dbReference>
<proteinExistence type="inferred from homology"/>
<feature type="region of interest" description="Disordered" evidence="5">
    <location>
        <begin position="304"/>
        <end position="324"/>
    </location>
</feature>
<dbReference type="Proteomes" id="UP001470230">
    <property type="component" value="Unassembled WGS sequence"/>
</dbReference>
<dbReference type="InterPro" id="IPR011009">
    <property type="entry name" value="Kinase-like_dom_sf"/>
</dbReference>
<dbReference type="SUPFAM" id="SSF56112">
    <property type="entry name" value="Protein kinase-like (PK-like)"/>
    <property type="match status" value="1"/>
</dbReference>
<dbReference type="Pfam" id="PF00069">
    <property type="entry name" value="Pkinase"/>
    <property type="match status" value="1"/>
</dbReference>
<feature type="domain" description="Protein kinase" evidence="6">
    <location>
        <begin position="15"/>
        <end position="265"/>
    </location>
</feature>
<dbReference type="PROSITE" id="PS00108">
    <property type="entry name" value="PROTEIN_KINASE_ST"/>
    <property type="match status" value="1"/>
</dbReference>
<keyword evidence="4" id="KW-0723">Serine/threonine-protein kinase</keyword>
<keyword evidence="4" id="KW-0418">Kinase</keyword>
<name>A0ABR2KEF5_9EUKA</name>
<feature type="binding site" evidence="3">
    <location>
        <position position="44"/>
    </location>
    <ligand>
        <name>ATP</name>
        <dbReference type="ChEBI" id="CHEBI:30616"/>
    </ligand>
</feature>
<dbReference type="PROSITE" id="PS00107">
    <property type="entry name" value="PROTEIN_KINASE_ATP"/>
    <property type="match status" value="1"/>
</dbReference>
<evidence type="ECO:0000256" key="5">
    <source>
        <dbReference type="SAM" id="MobiDB-lite"/>
    </source>
</evidence>
<organism evidence="7 8">
    <name type="scientific">Tritrichomonas musculus</name>
    <dbReference type="NCBI Taxonomy" id="1915356"/>
    <lineage>
        <taxon>Eukaryota</taxon>
        <taxon>Metamonada</taxon>
        <taxon>Parabasalia</taxon>
        <taxon>Tritrichomonadida</taxon>
        <taxon>Tritrichomonadidae</taxon>
        <taxon>Tritrichomonas</taxon>
    </lineage>
</organism>
<evidence type="ECO:0000256" key="3">
    <source>
        <dbReference type="PROSITE-ProRule" id="PRU10141"/>
    </source>
</evidence>
<gene>
    <name evidence="7" type="ORF">M9Y10_034034</name>
</gene>
<dbReference type="PANTHER" id="PTHR24362:SF309">
    <property type="entry name" value="PROTEIN KINASE DOMAIN-CONTAINING PROTEIN"/>
    <property type="match status" value="1"/>
</dbReference>
<keyword evidence="1 3" id="KW-0547">Nucleotide-binding</keyword>
<keyword evidence="2 3" id="KW-0067">ATP-binding</keyword>